<dbReference type="InterPro" id="IPR036291">
    <property type="entry name" value="NAD(P)-bd_dom_sf"/>
</dbReference>
<gene>
    <name evidence="3" type="ORF">E6K71_02615</name>
</gene>
<evidence type="ECO:0000313" key="4">
    <source>
        <dbReference type="Proteomes" id="UP000316292"/>
    </source>
</evidence>
<dbReference type="CDD" id="cd05256">
    <property type="entry name" value="UDP_AE_SDR_e"/>
    <property type="match status" value="1"/>
</dbReference>
<protein>
    <submittedName>
        <fullName evidence="3">SDR family oxidoreductase</fullName>
    </submittedName>
</protein>
<dbReference type="PROSITE" id="PS00061">
    <property type="entry name" value="ADH_SHORT"/>
    <property type="match status" value="1"/>
</dbReference>
<comment type="caution">
    <text evidence="3">The sequence shown here is derived from an EMBL/GenBank/DDBJ whole genome shotgun (WGS) entry which is preliminary data.</text>
</comment>
<evidence type="ECO:0000256" key="1">
    <source>
        <dbReference type="ARBA" id="ARBA00007637"/>
    </source>
</evidence>
<name>A0A538SGG3_UNCEI</name>
<dbReference type="Proteomes" id="UP000316292">
    <property type="component" value="Unassembled WGS sequence"/>
</dbReference>
<dbReference type="InterPro" id="IPR001509">
    <property type="entry name" value="Epimerase_deHydtase"/>
</dbReference>
<evidence type="ECO:0000259" key="2">
    <source>
        <dbReference type="Pfam" id="PF01370"/>
    </source>
</evidence>
<dbReference type="EMBL" id="VBOR01000034">
    <property type="protein sequence ID" value="TMQ50461.1"/>
    <property type="molecule type" value="Genomic_DNA"/>
</dbReference>
<dbReference type="Gene3D" id="3.90.25.10">
    <property type="entry name" value="UDP-galactose 4-epimerase, domain 1"/>
    <property type="match status" value="1"/>
</dbReference>
<dbReference type="Pfam" id="PF01370">
    <property type="entry name" value="Epimerase"/>
    <property type="match status" value="1"/>
</dbReference>
<dbReference type="AlphaFoldDB" id="A0A538SGG3"/>
<feature type="domain" description="NAD-dependent epimerase/dehydratase" evidence="2">
    <location>
        <begin position="5"/>
        <end position="246"/>
    </location>
</feature>
<dbReference type="PRINTS" id="PR01713">
    <property type="entry name" value="NUCEPIMERASE"/>
</dbReference>
<dbReference type="SUPFAM" id="SSF51735">
    <property type="entry name" value="NAD(P)-binding Rossmann-fold domains"/>
    <property type="match status" value="1"/>
</dbReference>
<evidence type="ECO:0000313" key="3">
    <source>
        <dbReference type="EMBL" id="TMQ50461.1"/>
    </source>
</evidence>
<organism evidence="3 4">
    <name type="scientific">Eiseniibacteriota bacterium</name>
    <dbReference type="NCBI Taxonomy" id="2212470"/>
    <lineage>
        <taxon>Bacteria</taxon>
        <taxon>Candidatus Eiseniibacteriota</taxon>
    </lineage>
</organism>
<dbReference type="PANTHER" id="PTHR43000">
    <property type="entry name" value="DTDP-D-GLUCOSE 4,6-DEHYDRATASE-RELATED"/>
    <property type="match status" value="1"/>
</dbReference>
<dbReference type="Gene3D" id="3.40.50.720">
    <property type="entry name" value="NAD(P)-binding Rossmann-like Domain"/>
    <property type="match status" value="1"/>
</dbReference>
<reference evidence="3 4" key="1">
    <citation type="journal article" date="2019" name="Nat. Microbiol.">
        <title>Mediterranean grassland soil C-N compound turnover is dependent on rainfall and depth, and is mediated by genomically divergent microorganisms.</title>
        <authorList>
            <person name="Diamond S."/>
            <person name="Andeer P.F."/>
            <person name="Li Z."/>
            <person name="Crits-Christoph A."/>
            <person name="Burstein D."/>
            <person name="Anantharaman K."/>
            <person name="Lane K.R."/>
            <person name="Thomas B.C."/>
            <person name="Pan C."/>
            <person name="Northen T.R."/>
            <person name="Banfield J.F."/>
        </authorList>
    </citation>
    <scope>NUCLEOTIDE SEQUENCE [LARGE SCALE GENOMIC DNA]</scope>
    <source>
        <strain evidence="3">WS_1</strain>
    </source>
</reference>
<accession>A0A538SGG3</accession>
<dbReference type="InterPro" id="IPR020904">
    <property type="entry name" value="Sc_DH/Rdtase_CS"/>
</dbReference>
<sequence length="317" mass="34235">MTSYLVTGGAGFIGSHIAIRLLREGHRVRVLDNLATGRKENLDAVRAASPAGSRFEFLEGDIRSLETCRSACEGMEFVLHQAALASVQRSIENPADTTAVNVLGLVNVLTAAKERGVRRAVCASSSSVYGDTPTLPKHEDMVPAPLSPYAASKLAGEHFARVFAVTIGLETVSLRYFNVFGPRQDPKSQYAAVVPLFVTSLMGSGHPTVFGDGEQSRDFTYIENVVEANLAACTAGKGTGQAINIACGERYTLNDLLETLSRLMGVRAEPRFLPPRPGDVRHSQASIQLAAQELGFHPRVTFEEGLTRTVEHFRHAV</sequence>
<proteinExistence type="inferred from homology"/>
<comment type="similarity">
    <text evidence="1">Belongs to the NAD(P)-dependent epimerase/dehydratase family.</text>
</comment>